<evidence type="ECO:0000259" key="5">
    <source>
        <dbReference type="PROSITE" id="PS50977"/>
    </source>
</evidence>
<dbReference type="Gene3D" id="1.10.357.10">
    <property type="entry name" value="Tetracycline Repressor, domain 2"/>
    <property type="match status" value="1"/>
</dbReference>
<keyword evidence="2 4" id="KW-0238">DNA-binding</keyword>
<dbReference type="InterPro" id="IPR001647">
    <property type="entry name" value="HTH_TetR"/>
</dbReference>
<dbReference type="InterPro" id="IPR009057">
    <property type="entry name" value="Homeodomain-like_sf"/>
</dbReference>
<dbReference type="PANTHER" id="PTHR30055">
    <property type="entry name" value="HTH-TYPE TRANSCRIPTIONAL REGULATOR RUTR"/>
    <property type="match status" value="1"/>
</dbReference>
<dbReference type="Pfam" id="PF17935">
    <property type="entry name" value="TetR_C_27"/>
    <property type="match status" value="1"/>
</dbReference>
<evidence type="ECO:0000256" key="3">
    <source>
        <dbReference type="ARBA" id="ARBA00023163"/>
    </source>
</evidence>
<dbReference type="PANTHER" id="PTHR30055:SF151">
    <property type="entry name" value="TRANSCRIPTIONAL REGULATORY PROTEIN"/>
    <property type="match status" value="1"/>
</dbReference>
<gene>
    <name evidence="6" type="ORF">FE840_017995</name>
</gene>
<evidence type="ECO:0000313" key="7">
    <source>
        <dbReference type="Proteomes" id="UP000308530"/>
    </source>
</evidence>
<organism evidence="6 7">
    <name type="scientific">Peteryoungia desertarenae</name>
    <dbReference type="NCBI Taxonomy" id="1813451"/>
    <lineage>
        <taxon>Bacteria</taxon>
        <taxon>Pseudomonadati</taxon>
        <taxon>Pseudomonadota</taxon>
        <taxon>Alphaproteobacteria</taxon>
        <taxon>Hyphomicrobiales</taxon>
        <taxon>Rhizobiaceae</taxon>
        <taxon>Peteryoungia</taxon>
    </lineage>
</organism>
<dbReference type="EMBL" id="CP058351">
    <property type="protein sequence ID" value="QLF72010.1"/>
    <property type="molecule type" value="Genomic_DNA"/>
</dbReference>
<keyword evidence="6" id="KW-0614">Plasmid</keyword>
<reference evidence="6 7" key="1">
    <citation type="submission" date="2020-06" db="EMBL/GenBank/DDBJ databases">
        <title>Genome sequence of Rhizobium sp strain ADMK78.</title>
        <authorList>
            <person name="Rahi P."/>
        </authorList>
    </citation>
    <scope>NUCLEOTIDE SEQUENCE [LARGE SCALE GENOMIC DNA]</scope>
    <source>
        <strain evidence="6 7">ADMK78</strain>
        <plasmid evidence="6 7">pPRADMK78_01</plasmid>
    </source>
</reference>
<proteinExistence type="predicted"/>
<evidence type="ECO:0000256" key="1">
    <source>
        <dbReference type="ARBA" id="ARBA00023015"/>
    </source>
</evidence>
<dbReference type="InterPro" id="IPR036271">
    <property type="entry name" value="Tet_transcr_reg_TetR-rel_C_sf"/>
</dbReference>
<evidence type="ECO:0000256" key="4">
    <source>
        <dbReference type="PROSITE-ProRule" id="PRU00335"/>
    </source>
</evidence>
<evidence type="ECO:0000256" key="2">
    <source>
        <dbReference type="ARBA" id="ARBA00023125"/>
    </source>
</evidence>
<dbReference type="Pfam" id="PF00440">
    <property type="entry name" value="TetR_N"/>
    <property type="match status" value="1"/>
</dbReference>
<accession>A0ABX6QUS0</accession>
<dbReference type="PRINTS" id="PR00455">
    <property type="entry name" value="HTHTETR"/>
</dbReference>
<evidence type="ECO:0000313" key="6">
    <source>
        <dbReference type="EMBL" id="QLF72010.1"/>
    </source>
</evidence>
<name>A0ABX6QUS0_9HYPH</name>
<feature type="DNA-binding region" description="H-T-H motif" evidence="4">
    <location>
        <begin position="39"/>
        <end position="58"/>
    </location>
</feature>
<dbReference type="SUPFAM" id="SSF48498">
    <property type="entry name" value="Tetracyclin repressor-like, C-terminal domain"/>
    <property type="match status" value="1"/>
</dbReference>
<keyword evidence="3" id="KW-0804">Transcription</keyword>
<keyword evidence="1" id="KW-0805">Transcription regulation</keyword>
<keyword evidence="7" id="KW-1185">Reference proteome</keyword>
<dbReference type="Proteomes" id="UP000308530">
    <property type="component" value="Plasmid pPRADMK78_01"/>
</dbReference>
<protein>
    <submittedName>
        <fullName evidence="6">TetR family transcriptional regulator</fullName>
    </submittedName>
</protein>
<dbReference type="InterPro" id="IPR041478">
    <property type="entry name" value="TetR_C_27"/>
</dbReference>
<dbReference type="SUPFAM" id="SSF46689">
    <property type="entry name" value="Homeodomain-like"/>
    <property type="match status" value="1"/>
</dbReference>
<dbReference type="InterPro" id="IPR050109">
    <property type="entry name" value="HTH-type_TetR-like_transc_reg"/>
</dbReference>
<sequence>MSAMTPVEHRADPSHVETVERIVDAAERVFRHYGYSKTTVADIAKELGMSTANIYRFFSSKVEIHQALCARMLGDSMQLAIQIAARPVSATDRLREFSLRQYQFMVERMLDQEKVHEMVLVAIERDWDVIDRYVDELQVIAAGIIAEGIAAGEFRNMDPAQAAQLFFSATISLHHPMIISECTRKSNRASPEDLTDFALRALRA</sequence>
<feature type="domain" description="HTH tetR-type" evidence="5">
    <location>
        <begin position="16"/>
        <end position="76"/>
    </location>
</feature>
<geneLocation type="plasmid" evidence="6 7">
    <name>pPRADMK78_01</name>
</geneLocation>
<dbReference type="PROSITE" id="PS50977">
    <property type="entry name" value="HTH_TETR_2"/>
    <property type="match status" value="1"/>
</dbReference>